<feature type="compositionally biased region" description="Basic and acidic residues" evidence="1">
    <location>
        <begin position="11"/>
        <end position="29"/>
    </location>
</feature>
<dbReference type="Pfam" id="PF00188">
    <property type="entry name" value="CAP"/>
    <property type="match status" value="1"/>
</dbReference>
<feature type="compositionally biased region" description="Low complexity" evidence="1">
    <location>
        <begin position="283"/>
        <end position="328"/>
    </location>
</feature>
<dbReference type="PATRIC" id="fig|391037.6.peg.4721"/>
<dbReference type="EMBL" id="CP000850">
    <property type="protein sequence ID" value="ABW00426.1"/>
    <property type="molecule type" value="Genomic_DNA"/>
</dbReference>
<dbReference type="InterPro" id="IPR014044">
    <property type="entry name" value="CAP_dom"/>
</dbReference>
<dbReference type="KEGG" id="saq:Sare_4672"/>
<dbReference type="Gene3D" id="3.40.33.10">
    <property type="entry name" value="CAP"/>
    <property type="match status" value="1"/>
</dbReference>
<feature type="compositionally biased region" description="Basic residues" evidence="1">
    <location>
        <begin position="252"/>
        <end position="264"/>
    </location>
</feature>
<evidence type="ECO:0000313" key="3">
    <source>
        <dbReference type="EMBL" id="ABW00426.1"/>
    </source>
</evidence>
<proteinExistence type="predicted"/>
<dbReference type="CDD" id="cd05379">
    <property type="entry name" value="CAP_bacterial"/>
    <property type="match status" value="1"/>
</dbReference>
<feature type="compositionally biased region" description="Basic residues" evidence="1">
    <location>
        <begin position="170"/>
        <end position="180"/>
    </location>
</feature>
<dbReference type="PANTHER" id="PTHR31157:SF1">
    <property type="entry name" value="SCP DOMAIN-CONTAINING PROTEIN"/>
    <property type="match status" value="1"/>
</dbReference>
<gene>
    <name evidence="3" type="ordered locus">Sare_4672</name>
</gene>
<dbReference type="PANTHER" id="PTHR31157">
    <property type="entry name" value="SCP DOMAIN-CONTAINING PROTEIN"/>
    <property type="match status" value="1"/>
</dbReference>
<feature type="region of interest" description="Disordered" evidence="1">
    <location>
        <begin position="1"/>
        <end position="180"/>
    </location>
</feature>
<dbReference type="InterPro" id="IPR035940">
    <property type="entry name" value="CAP_sf"/>
</dbReference>
<dbReference type="HOGENOM" id="CLU_688508_0_0_11"/>
<feature type="compositionally biased region" description="Basic and acidic residues" evidence="1">
    <location>
        <begin position="37"/>
        <end position="58"/>
    </location>
</feature>
<evidence type="ECO:0000259" key="2">
    <source>
        <dbReference type="Pfam" id="PF00188"/>
    </source>
</evidence>
<name>A8M7Q9_SALAI</name>
<dbReference type="SUPFAM" id="SSF55797">
    <property type="entry name" value="PR-1-like"/>
    <property type="match status" value="1"/>
</dbReference>
<dbReference type="AlphaFoldDB" id="A8M7Q9"/>
<dbReference type="STRING" id="391037.Sare_4672"/>
<feature type="compositionally biased region" description="Polar residues" evidence="1">
    <location>
        <begin position="221"/>
        <end position="242"/>
    </location>
</feature>
<feature type="region of interest" description="Disordered" evidence="1">
    <location>
        <begin position="367"/>
        <end position="390"/>
    </location>
</feature>
<reference evidence="3" key="1">
    <citation type="submission" date="2007-10" db="EMBL/GenBank/DDBJ databases">
        <title>Complete sequence of Salinispora arenicola CNS-205.</title>
        <authorList>
            <consortium name="US DOE Joint Genome Institute"/>
            <person name="Copeland A."/>
            <person name="Lucas S."/>
            <person name="Lapidus A."/>
            <person name="Barry K."/>
            <person name="Glavina del Rio T."/>
            <person name="Dalin E."/>
            <person name="Tice H."/>
            <person name="Pitluck S."/>
            <person name="Foster B."/>
            <person name="Schmutz J."/>
            <person name="Larimer F."/>
            <person name="Land M."/>
            <person name="Hauser L."/>
            <person name="Kyrpides N."/>
            <person name="Ivanova N."/>
            <person name="Jensen P.R."/>
            <person name="Moore B.S."/>
            <person name="Penn K."/>
            <person name="Jenkins C."/>
            <person name="Udwary D."/>
            <person name="Xiang L."/>
            <person name="Gontang E."/>
            <person name="Richardson P."/>
        </authorList>
    </citation>
    <scope>NUCLEOTIDE SEQUENCE [LARGE SCALE GENOMIC DNA]</scope>
    <source>
        <strain evidence="3">CNS-205</strain>
    </source>
</reference>
<organism evidence="3">
    <name type="scientific">Salinispora arenicola (strain CNS-205)</name>
    <dbReference type="NCBI Taxonomy" id="391037"/>
    <lineage>
        <taxon>Bacteria</taxon>
        <taxon>Bacillati</taxon>
        <taxon>Actinomycetota</taxon>
        <taxon>Actinomycetes</taxon>
        <taxon>Micromonosporales</taxon>
        <taxon>Micromonosporaceae</taxon>
        <taxon>Salinispora</taxon>
    </lineage>
</organism>
<sequence>MYGWSESMEPDDNRRRSEPTADGWDRPADGWDGPTDGWDRPADGWDRRQQNAHWRAESETPQGWGTAGGSYHDQPSQSGESVPTGQQRGSTDGWQQELSGGWRRRQPTDWRNESSGGWRHAAGATGGPEVTGGWRPDETTARPTSGHADDLTSTRPIAGAAPADATPASKGHRAGHRNRRPVLIGAAAAATLVVSLGVGTAALSDGGDTIPTSAHKDMAATSPTSYERGMTSSSTNTAWGNGSRSRSDSAHRKSASKASRHSAKSRSDQERKRARHRPKPAHTTTAPSPTQVPTTAPSPTQVPTTAPSPTQVPTTAPSPTQVPTTVPPNGDVSTEASEVVRLVNAERAKAGCEALSINEKLMTAAQQHSQDQADHQKMSHTGSNGSSPGDRINAVGYEWRAYGENVAWNQQSPEAVMDAWMNSSGHRANILNCSFTEIGVGVASSNGPYWTQVFAAPR</sequence>
<protein>
    <submittedName>
        <fullName evidence="3">SCP-like extracellular</fullName>
    </submittedName>
</protein>
<feature type="region of interest" description="Disordered" evidence="1">
    <location>
        <begin position="205"/>
        <end position="332"/>
    </location>
</feature>
<feature type="compositionally biased region" description="Low complexity" evidence="1">
    <location>
        <begin position="156"/>
        <end position="168"/>
    </location>
</feature>
<feature type="domain" description="SCP" evidence="2">
    <location>
        <begin position="340"/>
        <end position="454"/>
    </location>
</feature>
<evidence type="ECO:0000256" key="1">
    <source>
        <dbReference type="SAM" id="MobiDB-lite"/>
    </source>
</evidence>
<accession>A8M7Q9</accession>
<dbReference type="eggNOG" id="COG2340">
    <property type="taxonomic scope" value="Bacteria"/>
</dbReference>
<dbReference type="OrthoDB" id="8611574at2"/>
<feature type="compositionally biased region" description="Polar residues" evidence="1">
    <location>
        <begin position="73"/>
        <end position="98"/>
    </location>
</feature>